<dbReference type="GO" id="GO:0000976">
    <property type="term" value="F:transcription cis-regulatory region binding"/>
    <property type="evidence" value="ECO:0007669"/>
    <property type="project" value="TreeGrafter"/>
</dbReference>
<dbReference type="AlphaFoldDB" id="A0A378X6F6"/>
<sequence>MGNREDLLNGAKQAILERGLAKVTARDIAAAAGVSLAAIGYHFGSKDQLVTEALLTAMGGGVGDDFEQAIREAGEGRTVGAALESAWAALVEVARRNQEIMLLSLENSVRVARDPEQRRLMSEAVENGCLDLAETLRELHPDLSEADARAVARFYFVQFQGLALLSLIAPTAAACDSGELARAVAVLARS</sequence>
<organism evidence="4 5">
    <name type="scientific">Nocardia otitidiscaviarum</name>
    <dbReference type="NCBI Taxonomy" id="1823"/>
    <lineage>
        <taxon>Bacteria</taxon>
        <taxon>Bacillati</taxon>
        <taxon>Actinomycetota</taxon>
        <taxon>Actinomycetes</taxon>
        <taxon>Mycobacteriales</taxon>
        <taxon>Nocardiaceae</taxon>
        <taxon>Nocardia</taxon>
    </lineage>
</organism>
<dbReference type="RefSeq" id="WP_039813545.1">
    <property type="nucleotide sequence ID" value="NZ_UGRY01000001.1"/>
</dbReference>
<proteinExistence type="predicted"/>
<dbReference type="PROSITE" id="PS50977">
    <property type="entry name" value="HTH_TETR_2"/>
    <property type="match status" value="1"/>
</dbReference>
<dbReference type="InterPro" id="IPR001647">
    <property type="entry name" value="HTH_TetR"/>
</dbReference>
<reference evidence="4 5" key="1">
    <citation type="submission" date="2018-06" db="EMBL/GenBank/DDBJ databases">
        <authorList>
            <consortium name="Pathogen Informatics"/>
            <person name="Doyle S."/>
        </authorList>
    </citation>
    <scope>NUCLEOTIDE SEQUENCE [LARGE SCALE GENOMIC DNA]</scope>
    <source>
        <strain evidence="4 5">NCTC1934</strain>
    </source>
</reference>
<keyword evidence="5" id="KW-1185">Reference proteome</keyword>
<dbReference type="STRING" id="1406858.GCA_000710895_04054"/>
<dbReference type="InterPro" id="IPR036271">
    <property type="entry name" value="Tet_transcr_reg_TetR-rel_C_sf"/>
</dbReference>
<dbReference type="SUPFAM" id="SSF48498">
    <property type="entry name" value="Tetracyclin repressor-like, C-terminal domain"/>
    <property type="match status" value="1"/>
</dbReference>
<dbReference type="PANTHER" id="PTHR30055:SF219">
    <property type="entry name" value="TRANSCRIPTIONAL REGULATORY PROTEIN"/>
    <property type="match status" value="1"/>
</dbReference>
<accession>A0A378X6F6</accession>
<feature type="domain" description="HTH tetR-type" evidence="3">
    <location>
        <begin position="1"/>
        <end position="61"/>
    </location>
</feature>
<dbReference type="EMBL" id="UGRY01000001">
    <property type="protein sequence ID" value="SUA49009.1"/>
    <property type="molecule type" value="Genomic_DNA"/>
</dbReference>
<dbReference type="InterPro" id="IPR009057">
    <property type="entry name" value="Homeodomain-like_sf"/>
</dbReference>
<protein>
    <submittedName>
        <fullName evidence="4">Putative DNA-binding transcriptional regulator</fullName>
    </submittedName>
</protein>
<dbReference type="Pfam" id="PF00440">
    <property type="entry name" value="TetR_N"/>
    <property type="match status" value="1"/>
</dbReference>
<evidence type="ECO:0000256" key="2">
    <source>
        <dbReference type="PROSITE-ProRule" id="PRU00335"/>
    </source>
</evidence>
<keyword evidence="1 2" id="KW-0238">DNA-binding</keyword>
<dbReference type="InterPro" id="IPR050109">
    <property type="entry name" value="HTH-type_TetR-like_transc_reg"/>
</dbReference>
<evidence type="ECO:0000313" key="5">
    <source>
        <dbReference type="Proteomes" id="UP000255467"/>
    </source>
</evidence>
<name>A0A378X6F6_9NOCA</name>
<dbReference type="OrthoDB" id="5243387at2"/>
<dbReference type="Gene3D" id="1.10.357.10">
    <property type="entry name" value="Tetracycline Repressor, domain 2"/>
    <property type="match status" value="1"/>
</dbReference>
<evidence type="ECO:0000313" key="4">
    <source>
        <dbReference type="EMBL" id="SUA49009.1"/>
    </source>
</evidence>
<dbReference type="PANTHER" id="PTHR30055">
    <property type="entry name" value="HTH-TYPE TRANSCRIPTIONAL REGULATOR RUTR"/>
    <property type="match status" value="1"/>
</dbReference>
<gene>
    <name evidence="4" type="ORF">NCTC1934_00008</name>
</gene>
<dbReference type="GO" id="GO:0003700">
    <property type="term" value="F:DNA-binding transcription factor activity"/>
    <property type="evidence" value="ECO:0007669"/>
    <property type="project" value="TreeGrafter"/>
</dbReference>
<evidence type="ECO:0000259" key="3">
    <source>
        <dbReference type="PROSITE" id="PS50977"/>
    </source>
</evidence>
<dbReference type="PRINTS" id="PR00455">
    <property type="entry name" value="HTHTETR"/>
</dbReference>
<evidence type="ECO:0000256" key="1">
    <source>
        <dbReference type="ARBA" id="ARBA00023125"/>
    </source>
</evidence>
<feature type="DNA-binding region" description="H-T-H motif" evidence="2">
    <location>
        <begin position="24"/>
        <end position="43"/>
    </location>
</feature>
<dbReference type="Proteomes" id="UP000255467">
    <property type="component" value="Unassembled WGS sequence"/>
</dbReference>
<dbReference type="SUPFAM" id="SSF46689">
    <property type="entry name" value="Homeodomain-like"/>
    <property type="match status" value="1"/>
</dbReference>